<dbReference type="PROSITE" id="PS50146">
    <property type="entry name" value="DAGK"/>
    <property type="match status" value="1"/>
</dbReference>
<dbReference type="NCBIfam" id="TIGR00147">
    <property type="entry name" value="YegS/Rv2252/BmrU family lipid kinase"/>
    <property type="match status" value="1"/>
</dbReference>
<evidence type="ECO:0000259" key="13">
    <source>
        <dbReference type="PROSITE" id="PS50146"/>
    </source>
</evidence>
<evidence type="ECO:0000256" key="10">
    <source>
        <dbReference type="ARBA" id="ARBA00023098"/>
    </source>
</evidence>
<keyword evidence="6" id="KW-0547">Nucleotide-binding</keyword>
<evidence type="ECO:0000256" key="4">
    <source>
        <dbReference type="ARBA" id="ARBA00022679"/>
    </source>
</evidence>
<evidence type="ECO:0000313" key="14">
    <source>
        <dbReference type="EMBL" id="MBC8335939.1"/>
    </source>
</evidence>
<keyword evidence="4" id="KW-0808">Transferase</keyword>
<keyword evidence="9" id="KW-0460">Magnesium</keyword>
<evidence type="ECO:0000313" key="15">
    <source>
        <dbReference type="Proteomes" id="UP000614469"/>
    </source>
</evidence>
<dbReference type="Gene3D" id="3.40.50.10330">
    <property type="entry name" value="Probable inorganic polyphosphate/atp-NAD kinase, domain 1"/>
    <property type="match status" value="1"/>
</dbReference>
<gene>
    <name evidence="14" type="ORF">H8E29_11785</name>
</gene>
<evidence type="ECO:0000256" key="12">
    <source>
        <dbReference type="ARBA" id="ARBA00023264"/>
    </source>
</evidence>
<comment type="caution">
    <text evidence="14">The sequence shown here is derived from an EMBL/GenBank/DDBJ whole genome shotgun (WGS) entry which is preliminary data.</text>
</comment>
<evidence type="ECO:0000256" key="1">
    <source>
        <dbReference type="ARBA" id="ARBA00001946"/>
    </source>
</evidence>
<evidence type="ECO:0000256" key="3">
    <source>
        <dbReference type="ARBA" id="ARBA00022516"/>
    </source>
</evidence>
<dbReference type="SUPFAM" id="SSF111331">
    <property type="entry name" value="NAD kinase/diacylglycerol kinase-like"/>
    <property type="match status" value="1"/>
</dbReference>
<protein>
    <submittedName>
        <fullName evidence="14">Diacylglycerol kinase family lipid kinase</fullName>
    </submittedName>
</protein>
<keyword evidence="10" id="KW-0443">Lipid metabolism</keyword>
<evidence type="ECO:0000256" key="9">
    <source>
        <dbReference type="ARBA" id="ARBA00022842"/>
    </source>
</evidence>
<dbReference type="SMART" id="SM00046">
    <property type="entry name" value="DAGKc"/>
    <property type="match status" value="1"/>
</dbReference>
<dbReference type="InterPro" id="IPR017438">
    <property type="entry name" value="ATP-NAD_kinase_N"/>
</dbReference>
<keyword evidence="12" id="KW-1208">Phospholipid metabolism</keyword>
<dbReference type="PANTHER" id="PTHR12358">
    <property type="entry name" value="SPHINGOSINE KINASE"/>
    <property type="match status" value="1"/>
</dbReference>
<dbReference type="Proteomes" id="UP000614469">
    <property type="component" value="Unassembled WGS sequence"/>
</dbReference>
<evidence type="ECO:0000256" key="7">
    <source>
        <dbReference type="ARBA" id="ARBA00022777"/>
    </source>
</evidence>
<keyword evidence="8" id="KW-0067">ATP-binding</keyword>
<dbReference type="InterPro" id="IPR016064">
    <property type="entry name" value="NAD/diacylglycerol_kinase_sf"/>
</dbReference>
<evidence type="ECO:0000256" key="6">
    <source>
        <dbReference type="ARBA" id="ARBA00022741"/>
    </source>
</evidence>
<dbReference type="GO" id="GO:0046872">
    <property type="term" value="F:metal ion binding"/>
    <property type="evidence" value="ECO:0007669"/>
    <property type="project" value="UniProtKB-KW"/>
</dbReference>
<keyword evidence="7 14" id="KW-0418">Kinase</keyword>
<dbReference type="InterPro" id="IPR045540">
    <property type="entry name" value="YegS/DAGK_C"/>
</dbReference>
<dbReference type="InterPro" id="IPR005218">
    <property type="entry name" value="Diacylglycerol/lipid_kinase"/>
</dbReference>
<proteinExistence type="inferred from homology"/>
<dbReference type="Gene3D" id="2.60.200.40">
    <property type="match status" value="1"/>
</dbReference>
<sequence>MKYLVIVNPISGRGYAEKAVPSIEDALKANHLDYDLVRTERPWHAAEIAEQAAQDGYDVVVTASGDGTANEALNGLMRARTAGFDQTALGIIPVGTGNDLAYGMGIPDNLNETCLALAQNKRLVADIGLVKGGDYPEGRYFGNGVGIGFDAAVGFQAEKITWARGLLAYLIAALQTVFLYYKAPIVDITYNGETLTKPSLMISIMNGKRMGGGFYMTPESSPSDGELDLCIVNEAPKLRIFQLIGLFLKGTQANEPEITTGRTKNIIAKATKGTLPAHCDGETLCYEGQQLEIEIIHQGLEFVTA</sequence>
<dbReference type="EMBL" id="JACNJN010000130">
    <property type="protein sequence ID" value="MBC8335939.1"/>
    <property type="molecule type" value="Genomic_DNA"/>
</dbReference>
<dbReference type="GO" id="GO:0005524">
    <property type="term" value="F:ATP binding"/>
    <property type="evidence" value="ECO:0007669"/>
    <property type="project" value="UniProtKB-KW"/>
</dbReference>
<organism evidence="14 15">
    <name type="scientific">Candidatus Desulfolinea nitratireducens</name>
    <dbReference type="NCBI Taxonomy" id="2841698"/>
    <lineage>
        <taxon>Bacteria</taxon>
        <taxon>Bacillati</taxon>
        <taxon>Chloroflexota</taxon>
        <taxon>Anaerolineae</taxon>
        <taxon>Anaerolineales</taxon>
        <taxon>Anaerolineales incertae sedis</taxon>
        <taxon>Candidatus Desulfolinea</taxon>
    </lineage>
</organism>
<dbReference type="InterPro" id="IPR001206">
    <property type="entry name" value="Diacylglycerol_kinase_cat_dom"/>
</dbReference>
<dbReference type="Pfam" id="PF00781">
    <property type="entry name" value="DAGK_cat"/>
    <property type="match status" value="1"/>
</dbReference>
<dbReference type="PANTHER" id="PTHR12358:SF106">
    <property type="entry name" value="LIPID KINASE YEGS"/>
    <property type="match status" value="1"/>
</dbReference>
<dbReference type="AlphaFoldDB" id="A0A8J6TJE0"/>
<feature type="domain" description="DAGKc" evidence="13">
    <location>
        <begin position="1"/>
        <end position="134"/>
    </location>
</feature>
<reference evidence="14 15" key="1">
    <citation type="submission" date="2020-08" db="EMBL/GenBank/DDBJ databases">
        <title>Bridging the membrane lipid divide: bacteria of the FCB group superphylum have the potential to synthesize archaeal ether lipids.</title>
        <authorList>
            <person name="Villanueva L."/>
            <person name="Von Meijenfeldt F.A.B."/>
            <person name="Westbye A.B."/>
            <person name="Yadav S."/>
            <person name="Hopmans E.C."/>
            <person name="Dutilh B.E."/>
            <person name="Sinninghe Damste J.S."/>
        </authorList>
    </citation>
    <scope>NUCLEOTIDE SEQUENCE [LARGE SCALE GENOMIC DNA]</scope>
    <source>
        <strain evidence="14">NIOZ-UU36</strain>
    </source>
</reference>
<keyword evidence="11" id="KW-0594">Phospholipid biosynthesis</keyword>
<keyword evidence="5" id="KW-0479">Metal-binding</keyword>
<dbReference type="Pfam" id="PF19279">
    <property type="entry name" value="YegS_C"/>
    <property type="match status" value="1"/>
</dbReference>
<evidence type="ECO:0000256" key="2">
    <source>
        <dbReference type="ARBA" id="ARBA00005983"/>
    </source>
</evidence>
<dbReference type="GO" id="GO:0008654">
    <property type="term" value="P:phospholipid biosynthetic process"/>
    <property type="evidence" value="ECO:0007669"/>
    <property type="project" value="UniProtKB-KW"/>
</dbReference>
<evidence type="ECO:0000256" key="11">
    <source>
        <dbReference type="ARBA" id="ARBA00023209"/>
    </source>
</evidence>
<dbReference type="GO" id="GO:0005886">
    <property type="term" value="C:plasma membrane"/>
    <property type="evidence" value="ECO:0007669"/>
    <property type="project" value="TreeGrafter"/>
</dbReference>
<dbReference type="GO" id="GO:0004143">
    <property type="term" value="F:ATP-dependent diacylglycerol kinase activity"/>
    <property type="evidence" value="ECO:0007669"/>
    <property type="project" value="TreeGrafter"/>
</dbReference>
<comment type="similarity">
    <text evidence="2">Belongs to the diacylglycerol/lipid kinase family.</text>
</comment>
<name>A0A8J6TJE0_9CHLR</name>
<dbReference type="InterPro" id="IPR050187">
    <property type="entry name" value="Lipid_Phosphate_FormReg"/>
</dbReference>
<comment type="cofactor">
    <cofactor evidence="1">
        <name>Mg(2+)</name>
        <dbReference type="ChEBI" id="CHEBI:18420"/>
    </cofactor>
</comment>
<accession>A0A8J6TJE0</accession>
<evidence type="ECO:0000256" key="8">
    <source>
        <dbReference type="ARBA" id="ARBA00022840"/>
    </source>
</evidence>
<evidence type="ECO:0000256" key="5">
    <source>
        <dbReference type="ARBA" id="ARBA00022723"/>
    </source>
</evidence>
<keyword evidence="3" id="KW-0444">Lipid biosynthesis</keyword>